<comment type="similarity">
    <text evidence="1">Belongs to the TrbG/VirB9 family.</text>
</comment>
<organism evidence="3 4">
    <name type="scientific">Rubrivivax albus</name>
    <dbReference type="NCBI Taxonomy" id="2499835"/>
    <lineage>
        <taxon>Bacteria</taxon>
        <taxon>Pseudomonadati</taxon>
        <taxon>Pseudomonadota</taxon>
        <taxon>Betaproteobacteria</taxon>
        <taxon>Burkholderiales</taxon>
        <taxon>Sphaerotilaceae</taxon>
        <taxon>Rubrivivax</taxon>
    </lineage>
</organism>
<sequence>MLAALVGVHAMVGTAGVPADDRIVFLPFRDAAVIDVRVRAGVVTLIELPADERVQQVATGQGAGCERGTAAWCVTVQRDDRRLFVKPLSTTREPTNLTVVTDRRVHTFRLLPLPAGERAVPVYRLSLWVESEAPPADRPNATPLPAATIQPDPVRAMRAYMPTAPDVVNSAYSLAEGEHGTDIVPSLVFDDGRFTYLRFAANREVPAVFHVLDDGSETLVNSRMQGDLLVVDRVSRRLMLRAGPAAVAVWNDAFDADGRPPEAGTTAAGLARVLRQRREEDTP</sequence>
<evidence type="ECO:0000256" key="1">
    <source>
        <dbReference type="ARBA" id="ARBA00006135"/>
    </source>
</evidence>
<reference evidence="3 4" key="1">
    <citation type="submission" date="2019-01" db="EMBL/GenBank/DDBJ databases">
        <authorList>
            <person name="Chen W.-M."/>
        </authorList>
    </citation>
    <scope>NUCLEOTIDE SEQUENCE [LARGE SCALE GENOMIC DNA]</scope>
    <source>
        <strain evidence="3 4">ICH-3</strain>
    </source>
</reference>
<dbReference type="AlphaFoldDB" id="A0A437JV24"/>
<dbReference type="InterPro" id="IPR010258">
    <property type="entry name" value="Conjugal_tfr_TrbG/VirB9/CagX"/>
</dbReference>
<dbReference type="CDD" id="cd06911">
    <property type="entry name" value="VirB9_CagX_TrbG"/>
    <property type="match status" value="1"/>
</dbReference>
<dbReference type="EMBL" id="SACT01000004">
    <property type="protein sequence ID" value="RVT51105.1"/>
    <property type="molecule type" value="Genomic_DNA"/>
</dbReference>
<name>A0A437JV24_9BURK</name>
<dbReference type="OrthoDB" id="9773431at2"/>
<dbReference type="InterPro" id="IPR038161">
    <property type="entry name" value="VirB9/CagX/TrbG_C_sf"/>
</dbReference>
<protein>
    <submittedName>
        <fullName evidence="3">Type IV secretion system protein VirB9</fullName>
    </submittedName>
</protein>
<evidence type="ECO:0000256" key="2">
    <source>
        <dbReference type="ARBA" id="ARBA00022729"/>
    </source>
</evidence>
<evidence type="ECO:0000313" key="3">
    <source>
        <dbReference type="EMBL" id="RVT51105.1"/>
    </source>
</evidence>
<dbReference type="Proteomes" id="UP000288178">
    <property type="component" value="Unassembled WGS sequence"/>
</dbReference>
<evidence type="ECO:0000313" key="4">
    <source>
        <dbReference type="Proteomes" id="UP000288178"/>
    </source>
</evidence>
<comment type="caution">
    <text evidence="3">The sequence shown here is derived from an EMBL/GenBank/DDBJ whole genome shotgun (WGS) entry which is preliminary data.</text>
</comment>
<proteinExistence type="inferred from homology"/>
<keyword evidence="2" id="KW-0732">Signal</keyword>
<dbReference type="Gene3D" id="2.60.40.2500">
    <property type="match status" value="1"/>
</dbReference>
<accession>A0A437JV24</accession>
<keyword evidence="4" id="KW-1185">Reference proteome</keyword>
<gene>
    <name evidence="3" type="ORF">ENE75_13140</name>
</gene>
<dbReference type="InterPro" id="IPR033645">
    <property type="entry name" value="VirB9/CagX/TrbG_C"/>
</dbReference>
<dbReference type="Pfam" id="PF03524">
    <property type="entry name" value="CagX"/>
    <property type="match status" value="1"/>
</dbReference>